<evidence type="ECO:0000313" key="2">
    <source>
        <dbReference type="Proteomes" id="UP000054047"/>
    </source>
</evidence>
<dbReference type="Proteomes" id="UP000054047">
    <property type="component" value="Unassembled WGS sequence"/>
</dbReference>
<keyword evidence="2" id="KW-1185">Reference proteome</keyword>
<proteinExistence type="predicted"/>
<name>A0A0C2FPX5_9BILA</name>
<accession>A0A0C2FPX5</accession>
<dbReference type="EMBL" id="KN768274">
    <property type="protein sequence ID" value="KIH46941.1"/>
    <property type="molecule type" value="Genomic_DNA"/>
</dbReference>
<evidence type="ECO:0000313" key="1">
    <source>
        <dbReference type="EMBL" id="KIH46941.1"/>
    </source>
</evidence>
<organism evidence="1 2">
    <name type="scientific">Ancylostoma duodenale</name>
    <dbReference type="NCBI Taxonomy" id="51022"/>
    <lineage>
        <taxon>Eukaryota</taxon>
        <taxon>Metazoa</taxon>
        <taxon>Ecdysozoa</taxon>
        <taxon>Nematoda</taxon>
        <taxon>Chromadorea</taxon>
        <taxon>Rhabditida</taxon>
        <taxon>Rhabditina</taxon>
        <taxon>Rhabditomorpha</taxon>
        <taxon>Strongyloidea</taxon>
        <taxon>Ancylostomatidae</taxon>
        <taxon>Ancylostomatinae</taxon>
        <taxon>Ancylostoma</taxon>
    </lineage>
</organism>
<gene>
    <name evidence="1" type="ORF">ANCDUO_23003</name>
</gene>
<reference evidence="1 2" key="1">
    <citation type="submission" date="2013-12" db="EMBL/GenBank/DDBJ databases">
        <title>Draft genome of the parsitic nematode Ancylostoma duodenale.</title>
        <authorList>
            <person name="Mitreva M."/>
        </authorList>
    </citation>
    <scope>NUCLEOTIDE SEQUENCE [LARGE SCALE GENOMIC DNA]</scope>
    <source>
        <strain evidence="1 2">Zhejiang</strain>
    </source>
</reference>
<dbReference type="AlphaFoldDB" id="A0A0C2FPX5"/>
<protein>
    <submittedName>
        <fullName evidence="1">Uncharacterized protein</fullName>
    </submittedName>
</protein>
<sequence length="83" mass="9311">MDHRVSQIQLLGPPFRKSTEKHRVAFAPVPTNLHVHHSTVDQRVARGVLSCGTASALPLRFQVNHHTFWGCVKPVTSFTVRES</sequence>
<dbReference type="OrthoDB" id="159395at2759"/>